<feature type="transmembrane region" description="Helical" evidence="8">
    <location>
        <begin position="206"/>
        <end position="223"/>
    </location>
</feature>
<keyword evidence="4" id="KW-0808">Transferase</keyword>
<dbReference type="InterPro" id="IPR050297">
    <property type="entry name" value="LipidA_mod_glycosyltrf_83"/>
</dbReference>
<evidence type="ECO:0000256" key="4">
    <source>
        <dbReference type="ARBA" id="ARBA00022679"/>
    </source>
</evidence>
<accession>A0A9D6V2B2</accession>
<feature type="transmembrane region" description="Helical" evidence="8">
    <location>
        <begin position="94"/>
        <end position="115"/>
    </location>
</feature>
<evidence type="ECO:0000256" key="3">
    <source>
        <dbReference type="ARBA" id="ARBA00022676"/>
    </source>
</evidence>
<dbReference type="AlphaFoldDB" id="A0A9D6V2B2"/>
<feature type="transmembrane region" description="Helical" evidence="8">
    <location>
        <begin position="12"/>
        <end position="30"/>
    </location>
</feature>
<sequence length="564" mass="61714">MRVGGGHRSESADLVVVALISVICLVPFVYKAFHVDDTLFLWAARQIQLNPTDFYGFTANWYGREMPMSLITRNPPLNSYFLAGAAWFFGWSELALHLAFLVIALALGLGTYFLAARMGTQGVLAVALMVVTPAFLVSSTNVMCDTLMLALYVWTVVVWSRGLAEDRWLLLMGGAILASLAALTKYHGMTLVPLLAAYSLVAKRRVGTWALFLVVPVGVFIAYECLLHSLYGAGVIADAASWAATKSVRDLHHFALRTLIGLSFTGGSLISVAFFAPLLWSRKTLAVGGLLVGLVAAALVLVGNIGLRPAQDSPWVQWGLVLQMSIFVVAGIHVLALAVTDITARRDADSLMLFLWTFGTFVFGGIFNWTTNVRSLFPMAPAAGILVARRLDLLAGEVMPRSRWAVLAPLLLAACCSMAVAWADFSLANCQKVAAQSIAGSQQAKTGKLWFQGHWGFQYYMQSLGASPVDFHSSQFKAGDVMVIPMGNASLREPRADWFEQISEYECMPCRWVTTSQRRLSAGFYSDGWGWLPFAFGPVEAERFLIFRATRGIDVAPNDRQIPR</sequence>
<dbReference type="GO" id="GO:0005886">
    <property type="term" value="C:plasma membrane"/>
    <property type="evidence" value="ECO:0007669"/>
    <property type="project" value="UniProtKB-SubCell"/>
</dbReference>
<keyword evidence="3" id="KW-0328">Glycosyltransferase</keyword>
<dbReference type="Proteomes" id="UP000807825">
    <property type="component" value="Unassembled WGS sequence"/>
</dbReference>
<protein>
    <submittedName>
        <fullName evidence="10">Glycosyltransferase family 39 protein</fullName>
    </submittedName>
</protein>
<dbReference type="GO" id="GO:0009103">
    <property type="term" value="P:lipopolysaccharide biosynthetic process"/>
    <property type="evidence" value="ECO:0007669"/>
    <property type="project" value="UniProtKB-ARBA"/>
</dbReference>
<organism evidence="10 11">
    <name type="scientific">Desulfomonile tiedjei</name>
    <dbReference type="NCBI Taxonomy" id="2358"/>
    <lineage>
        <taxon>Bacteria</taxon>
        <taxon>Pseudomonadati</taxon>
        <taxon>Thermodesulfobacteriota</taxon>
        <taxon>Desulfomonilia</taxon>
        <taxon>Desulfomonilales</taxon>
        <taxon>Desulfomonilaceae</taxon>
        <taxon>Desulfomonile</taxon>
    </lineage>
</organism>
<evidence type="ECO:0000256" key="6">
    <source>
        <dbReference type="ARBA" id="ARBA00022989"/>
    </source>
</evidence>
<dbReference type="EMBL" id="JACRDE010000219">
    <property type="protein sequence ID" value="MBI5249438.1"/>
    <property type="molecule type" value="Genomic_DNA"/>
</dbReference>
<feature type="transmembrane region" description="Helical" evidence="8">
    <location>
        <begin position="404"/>
        <end position="423"/>
    </location>
</feature>
<evidence type="ECO:0000256" key="7">
    <source>
        <dbReference type="ARBA" id="ARBA00023136"/>
    </source>
</evidence>
<gene>
    <name evidence="10" type="ORF">HY912_08080</name>
</gene>
<proteinExistence type="predicted"/>
<dbReference type="InterPro" id="IPR038731">
    <property type="entry name" value="RgtA/B/C-like"/>
</dbReference>
<feature type="transmembrane region" description="Helical" evidence="8">
    <location>
        <begin position="351"/>
        <end position="369"/>
    </location>
</feature>
<keyword evidence="6 8" id="KW-1133">Transmembrane helix</keyword>
<evidence type="ECO:0000313" key="10">
    <source>
        <dbReference type="EMBL" id="MBI5249438.1"/>
    </source>
</evidence>
<keyword evidence="5 8" id="KW-0812">Transmembrane</keyword>
<feature type="transmembrane region" description="Helical" evidence="8">
    <location>
        <begin position="254"/>
        <end position="278"/>
    </location>
</feature>
<dbReference type="GO" id="GO:0016763">
    <property type="term" value="F:pentosyltransferase activity"/>
    <property type="evidence" value="ECO:0007669"/>
    <property type="project" value="TreeGrafter"/>
</dbReference>
<keyword evidence="7 8" id="KW-0472">Membrane</keyword>
<feature type="domain" description="Glycosyltransferase RgtA/B/C/D-like" evidence="9">
    <location>
        <begin position="74"/>
        <end position="218"/>
    </location>
</feature>
<comment type="subcellular location">
    <subcellularLocation>
        <location evidence="1">Cell membrane</location>
        <topology evidence="1">Multi-pass membrane protein</topology>
    </subcellularLocation>
</comment>
<evidence type="ECO:0000256" key="8">
    <source>
        <dbReference type="SAM" id="Phobius"/>
    </source>
</evidence>
<reference evidence="10" key="1">
    <citation type="submission" date="2020-07" db="EMBL/GenBank/DDBJ databases">
        <title>Huge and variable diversity of episymbiotic CPR bacteria and DPANN archaea in groundwater ecosystems.</title>
        <authorList>
            <person name="He C.Y."/>
            <person name="Keren R."/>
            <person name="Whittaker M."/>
            <person name="Farag I.F."/>
            <person name="Doudna J."/>
            <person name="Cate J.H.D."/>
            <person name="Banfield J.F."/>
        </authorList>
    </citation>
    <scope>NUCLEOTIDE SEQUENCE</scope>
    <source>
        <strain evidence="10">NC_groundwater_1664_Pr3_B-0.1um_52_9</strain>
    </source>
</reference>
<feature type="transmembrane region" description="Helical" evidence="8">
    <location>
        <begin position="318"/>
        <end position="339"/>
    </location>
</feature>
<evidence type="ECO:0000259" key="9">
    <source>
        <dbReference type="Pfam" id="PF13231"/>
    </source>
</evidence>
<dbReference type="Pfam" id="PF13231">
    <property type="entry name" value="PMT_2"/>
    <property type="match status" value="1"/>
</dbReference>
<evidence type="ECO:0000313" key="11">
    <source>
        <dbReference type="Proteomes" id="UP000807825"/>
    </source>
</evidence>
<name>A0A9D6V2B2_9BACT</name>
<dbReference type="PANTHER" id="PTHR33908:SF11">
    <property type="entry name" value="MEMBRANE PROTEIN"/>
    <property type="match status" value="1"/>
</dbReference>
<evidence type="ECO:0000256" key="5">
    <source>
        <dbReference type="ARBA" id="ARBA00022692"/>
    </source>
</evidence>
<dbReference type="PANTHER" id="PTHR33908">
    <property type="entry name" value="MANNOSYLTRANSFERASE YKCB-RELATED"/>
    <property type="match status" value="1"/>
</dbReference>
<evidence type="ECO:0000256" key="2">
    <source>
        <dbReference type="ARBA" id="ARBA00022475"/>
    </source>
</evidence>
<comment type="caution">
    <text evidence="10">The sequence shown here is derived from an EMBL/GenBank/DDBJ whole genome shotgun (WGS) entry which is preliminary data.</text>
</comment>
<evidence type="ECO:0000256" key="1">
    <source>
        <dbReference type="ARBA" id="ARBA00004651"/>
    </source>
</evidence>
<feature type="transmembrane region" description="Helical" evidence="8">
    <location>
        <begin position="285"/>
        <end position="306"/>
    </location>
</feature>
<feature type="transmembrane region" description="Helical" evidence="8">
    <location>
        <begin position="122"/>
        <end position="155"/>
    </location>
</feature>
<keyword evidence="2" id="KW-1003">Cell membrane</keyword>